<keyword evidence="3" id="KW-1185">Reference proteome</keyword>
<proteinExistence type="predicted"/>
<feature type="compositionally biased region" description="Polar residues" evidence="1">
    <location>
        <begin position="1"/>
        <end position="10"/>
    </location>
</feature>
<dbReference type="PANTHER" id="PTHR35871:SF1">
    <property type="entry name" value="CXC1-LIKE CYSTEINE CLUSTER ASSOCIATED WITH KDZ TRANSPOSASES DOMAIN-CONTAINING PROTEIN"/>
    <property type="match status" value="1"/>
</dbReference>
<gene>
    <name evidence="2" type="ORF">WOLCODRAFT_155522</name>
</gene>
<dbReference type="PANTHER" id="PTHR35871">
    <property type="entry name" value="EXPRESSED PROTEIN"/>
    <property type="match status" value="1"/>
</dbReference>
<dbReference type="EMBL" id="KB467832">
    <property type="protein sequence ID" value="PCH34871.1"/>
    <property type="molecule type" value="Genomic_DNA"/>
</dbReference>
<evidence type="ECO:0000256" key="1">
    <source>
        <dbReference type="SAM" id="MobiDB-lite"/>
    </source>
</evidence>
<feature type="region of interest" description="Disordered" evidence="1">
    <location>
        <begin position="436"/>
        <end position="459"/>
    </location>
</feature>
<evidence type="ECO:0000313" key="2">
    <source>
        <dbReference type="EMBL" id="PCH34871.1"/>
    </source>
</evidence>
<accession>A0A2H3IYR2</accession>
<protein>
    <submittedName>
        <fullName evidence="2">Uncharacterized protein</fullName>
    </submittedName>
</protein>
<sequence length="470" mass="53768">MPSRTLSPAITTLPMADACENRLEDNLRDGEDAAQGSTASHRESEPIEEGEAPAPASGSAEETRVDRDVDESWKDELIEEVQGQSKIRDWSLLRKKLKDDLQNKSRTLPLTRVNQFMILINFTMLRLKGFSRIDSSLQIARQWHEGSGNWFACHVRALARHYQLFEVLPIEKRGGSENAHSWLHNEAVQKRTQDWLVTQPIGKVTPRRLRDTLNSIIFPDLNIFPKAPLGDRTARRWLIRLGWRRMVVQKGVYMDGHERADVIKYHQDVFLPLMASLEHCMVRFEGPELVCIEPELHAGEVEVRAYWHDESIFHVNDEARNLWLRDGEQPLRKKGRGQLIHVSDFICEETGRLVIHGDSGEIVKDARHIIYPGSNADAWWDSDQLLAQVNDFLPDPKKIPTAFPNKEITRQPPIPPPNDMVNSSKTALGEDHTIMEDTSDEQQKSNKCKRNITDDGTSAHANTKCIRHNF</sequence>
<dbReference type="OrthoDB" id="2449121at2759"/>
<evidence type="ECO:0000313" key="3">
    <source>
        <dbReference type="Proteomes" id="UP000218811"/>
    </source>
</evidence>
<organism evidence="2 3">
    <name type="scientific">Wolfiporia cocos (strain MD-104)</name>
    <name type="common">Brown rot fungus</name>
    <dbReference type="NCBI Taxonomy" id="742152"/>
    <lineage>
        <taxon>Eukaryota</taxon>
        <taxon>Fungi</taxon>
        <taxon>Dikarya</taxon>
        <taxon>Basidiomycota</taxon>
        <taxon>Agaricomycotina</taxon>
        <taxon>Agaricomycetes</taxon>
        <taxon>Polyporales</taxon>
        <taxon>Phaeolaceae</taxon>
        <taxon>Wolfiporia</taxon>
    </lineage>
</organism>
<feature type="region of interest" description="Disordered" evidence="1">
    <location>
        <begin position="1"/>
        <end position="71"/>
    </location>
</feature>
<name>A0A2H3IYR2_WOLCO</name>
<dbReference type="Proteomes" id="UP000218811">
    <property type="component" value="Unassembled WGS sequence"/>
</dbReference>
<feature type="compositionally biased region" description="Basic and acidic residues" evidence="1">
    <location>
        <begin position="61"/>
        <end position="71"/>
    </location>
</feature>
<dbReference type="AlphaFoldDB" id="A0A2H3IYR2"/>
<reference evidence="2 3" key="1">
    <citation type="journal article" date="2012" name="Science">
        <title>The Paleozoic origin of enzymatic lignin decomposition reconstructed from 31 fungal genomes.</title>
        <authorList>
            <person name="Floudas D."/>
            <person name="Binder M."/>
            <person name="Riley R."/>
            <person name="Barry K."/>
            <person name="Blanchette R.A."/>
            <person name="Henrissat B."/>
            <person name="Martinez A.T."/>
            <person name="Otillar R."/>
            <person name="Spatafora J.W."/>
            <person name="Yadav J.S."/>
            <person name="Aerts A."/>
            <person name="Benoit I."/>
            <person name="Boyd A."/>
            <person name="Carlson A."/>
            <person name="Copeland A."/>
            <person name="Coutinho P.M."/>
            <person name="de Vries R.P."/>
            <person name="Ferreira P."/>
            <person name="Findley K."/>
            <person name="Foster B."/>
            <person name="Gaskell J."/>
            <person name="Glotzer D."/>
            <person name="Gorecki P."/>
            <person name="Heitman J."/>
            <person name="Hesse C."/>
            <person name="Hori C."/>
            <person name="Igarashi K."/>
            <person name="Jurgens J.A."/>
            <person name="Kallen N."/>
            <person name="Kersten P."/>
            <person name="Kohler A."/>
            <person name="Kuees U."/>
            <person name="Kumar T.K.A."/>
            <person name="Kuo A."/>
            <person name="LaButti K."/>
            <person name="Larrondo L.F."/>
            <person name="Lindquist E."/>
            <person name="Ling A."/>
            <person name="Lombard V."/>
            <person name="Lucas S."/>
            <person name="Lundell T."/>
            <person name="Martin R."/>
            <person name="McLaughlin D.J."/>
            <person name="Morgenstern I."/>
            <person name="Morin E."/>
            <person name="Murat C."/>
            <person name="Nagy L.G."/>
            <person name="Nolan M."/>
            <person name="Ohm R.A."/>
            <person name="Patyshakuliyeva A."/>
            <person name="Rokas A."/>
            <person name="Ruiz-Duenas F.J."/>
            <person name="Sabat G."/>
            <person name="Salamov A."/>
            <person name="Samejima M."/>
            <person name="Schmutz J."/>
            <person name="Slot J.C."/>
            <person name="St John F."/>
            <person name="Stenlid J."/>
            <person name="Sun H."/>
            <person name="Sun S."/>
            <person name="Syed K."/>
            <person name="Tsang A."/>
            <person name="Wiebenga A."/>
            <person name="Young D."/>
            <person name="Pisabarro A."/>
            <person name="Eastwood D.C."/>
            <person name="Martin F."/>
            <person name="Cullen D."/>
            <person name="Grigoriev I.V."/>
            <person name="Hibbett D.S."/>
        </authorList>
    </citation>
    <scope>NUCLEOTIDE SEQUENCE [LARGE SCALE GENOMIC DNA]</scope>
    <source>
        <strain evidence="2 3">MD-104</strain>
    </source>
</reference>
<feature type="compositionally biased region" description="Basic and acidic residues" evidence="1">
    <location>
        <begin position="19"/>
        <end position="31"/>
    </location>
</feature>